<dbReference type="AlphaFoldDB" id="A9PK06"/>
<protein>
    <submittedName>
        <fullName evidence="2">Uncharacterized protein</fullName>
    </submittedName>
</protein>
<feature type="chain" id="PRO_5002742324" evidence="1">
    <location>
        <begin position="17"/>
        <end position="63"/>
    </location>
</feature>
<evidence type="ECO:0000313" key="2">
    <source>
        <dbReference type="EMBL" id="ABK96709.1"/>
    </source>
</evidence>
<feature type="signal peptide" evidence="1">
    <location>
        <begin position="1"/>
        <end position="16"/>
    </location>
</feature>
<name>A9PK06_9ROSI</name>
<sequence length="63" mass="6892">MLIQLILGVVVQETSSGPIIYRIGNNNRNACIPTCFRCHVASFLTIPTFSHHCCSSGSIMLII</sequence>
<proteinExistence type="evidence at transcript level"/>
<reference evidence="2" key="1">
    <citation type="journal article" date="2008" name="BMC Genomics">
        <title>Analysis of 4,664 high-quality sequence-finished poplar full-length cDNA clones and their utility for the discovery of genes responding to insect feeding.</title>
        <authorList>
            <person name="Ralph S.G."/>
            <person name="Chun H.J."/>
            <person name="Cooper D."/>
            <person name="Kirkpatrick R."/>
            <person name="Kolosova N."/>
            <person name="Gunter L."/>
            <person name="Tuskan G.A."/>
            <person name="Douglas C.J."/>
            <person name="Holt R.A."/>
            <person name="Jones S.J."/>
            <person name="Marra M.A."/>
            <person name="Bohlmann J."/>
        </authorList>
    </citation>
    <scope>NUCLEOTIDE SEQUENCE</scope>
    <source>
        <tissue evidence="2">Sapling trees one metre in height and grown under greenhouse conditions were exposed to continuous feeding by Malacosoma disstria Hubner</tissue>
    </source>
</reference>
<dbReference type="EMBL" id="EF148751">
    <property type="protein sequence ID" value="ABK96709.1"/>
    <property type="molecule type" value="mRNA"/>
</dbReference>
<organism evidence="2">
    <name type="scientific">Populus trichocarpa x Populus deltoides</name>
    <dbReference type="NCBI Taxonomy" id="3695"/>
    <lineage>
        <taxon>Eukaryota</taxon>
        <taxon>Viridiplantae</taxon>
        <taxon>Streptophyta</taxon>
        <taxon>Embryophyta</taxon>
        <taxon>Tracheophyta</taxon>
        <taxon>Spermatophyta</taxon>
        <taxon>Magnoliopsida</taxon>
        <taxon>eudicotyledons</taxon>
        <taxon>Gunneridae</taxon>
        <taxon>Pentapetalae</taxon>
        <taxon>rosids</taxon>
        <taxon>fabids</taxon>
        <taxon>Malpighiales</taxon>
        <taxon>Salicaceae</taxon>
        <taxon>Saliceae</taxon>
        <taxon>Populus</taxon>
    </lineage>
</organism>
<accession>A9PK06</accession>
<keyword evidence="1" id="KW-0732">Signal</keyword>
<evidence type="ECO:0000256" key="1">
    <source>
        <dbReference type="SAM" id="SignalP"/>
    </source>
</evidence>